<dbReference type="GO" id="GO:0043190">
    <property type="term" value="C:ATP-binding cassette (ABC) transporter complex"/>
    <property type="evidence" value="ECO:0007669"/>
    <property type="project" value="InterPro"/>
</dbReference>
<reference evidence="9" key="3">
    <citation type="submission" date="2022-09" db="EMBL/GenBank/DDBJ databases">
        <title>The genome sequence of Rhodococcus aetherivorans N1.</title>
        <authorList>
            <person name="Jiang W."/>
        </authorList>
    </citation>
    <scope>NUCLEOTIDE SEQUENCE</scope>
    <source>
        <strain evidence="9">N1</strain>
    </source>
</reference>
<dbReference type="Proteomes" id="UP000325466">
    <property type="component" value="Unassembled WGS sequence"/>
</dbReference>
<evidence type="ECO:0000256" key="2">
    <source>
        <dbReference type="ARBA" id="ARBA00008034"/>
    </source>
</evidence>
<dbReference type="GeneID" id="83623865"/>
<keyword evidence="6" id="KW-0813">Transport</keyword>
<feature type="transmembrane region" description="Helical" evidence="7">
    <location>
        <begin position="186"/>
        <end position="219"/>
    </location>
</feature>
<evidence type="ECO:0000256" key="3">
    <source>
        <dbReference type="ARBA" id="ARBA00022692"/>
    </source>
</evidence>
<dbReference type="RefSeq" id="WP_006943426.1">
    <property type="nucleotide sequence ID" value="NZ_BAAAYP010000041.1"/>
</dbReference>
<keyword evidence="10" id="KW-1185">Reference proteome</keyword>
<gene>
    <name evidence="9" type="ORF">OCS65_25595</name>
    <name evidence="8" type="ORF">RAJCM14343_0851</name>
</gene>
<name>A0A059MU68_9NOCA</name>
<dbReference type="GO" id="GO:0055085">
    <property type="term" value="P:transmembrane transport"/>
    <property type="evidence" value="ECO:0007669"/>
    <property type="project" value="InterPro"/>
</dbReference>
<evidence type="ECO:0000256" key="1">
    <source>
        <dbReference type="ARBA" id="ARBA00004141"/>
    </source>
</evidence>
<evidence type="ECO:0000256" key="4">
    <source>
        <dbReference type="ARBA" id="ARBA00022989"/>
    </source>
</evidence>
<dbReference type="PANTHER" id="PTHR30477:SF21">
    <property type="entry name" value="ABC-3 PROTEIN"/>
    <property type="match status" value="1"/>
</dbReference>
<reference evidence="8" key="2">
    <citation type="submission" date="2019-10" db="EMBL/GenBank/DDBJ databases">
        <title>Draft genome sequence of Rhodococcus aetherivorans JCM 14343.</title>
        <authorList>
            <person name="Inoue D."/>
            <person name="Nakazawa M."/>
            <person name="Yamamoto N."/>
            <person name="Sei K."/>
            <person name="Ike M."/>
        </authorList>
    </citation>
    <scope>NUCLEOTIDE SEQUENCE</scope>
    <source>
        <strain evidence="8">JCM 14343</strain>
    </source>
</reference>
<accession>A0A0F6YA61</accession>
<feature type="transmembrane region" description="Helical" evidence="7">
    <location>
        <begin position="146"/>
        <end position="166"/>
    </location>
</feature>
<proteinExistence type="inferred from homology"/>
<evidence type="ECO:0000313" key="9">
    <source>
        <dbReference type="EMBL" id="UYF93766.1"/>
    </source>
</evidence>
<organism evidence="9 11">
    <name type="scientific">Rhodococcus aetherivorans</name>
    <dbReference type="NCBI Taxonomy" id="191292"/>
    <lineage>
        <taxon>Bacteria</taxon>
        <taxon>Bacillati</taxon>
        <taxon>Actinomycetota</taxon>
        <taxon>Actinomycetes</taxon>
        <taxon>Mycobacteriales</taxon>
        <taxon>Nocardiaceae</taxon>
        <taxon>Rhodococcus</taxon>
    </lineage>
</organism>
<evidence type="ECO:0000313" key="10">
    <source>
        <dbReference type="Proteomes" id="UP000325466"/>
    </source>
</evidence>
<evidence type="ECO:0000256" key="7">
    <source>
        <dbReference type="SAM" id="Phobius"/>
    </source>
</evidence>
<evidence type="ECO:0000256" key="5">
    <source>
        <dbReference type="ARBA" id="ARBA00023136"/>
    </source>
</evidence>
<protein>
    <submittedName>
        <fullName evidence="9">Metal ABC transporter permease</fullName>
    </submittedName>
    <submittedName>
        <fullName evidence="8">Zinc ABC transporter, inner membrane permease protein ZnuB</fullName>
    </submittedName>
</protein>
<dbReference type="SUPFAM" id="SSF81345">
    <property type="entry name" value="ABC transporter involved in vitamin B12 uptake, BtuC"/>
    <property type="match status" value="1"/>
</dbReference>
<evidence type="ECO:0000256" key="6">
    <source>
        <dbReference type="RuleBase" id="RU003943"/>
    </source>
</evidence>
<keyword evidence="4 7" id="KW-1133">Transmembrane helix</keyword>
<comment type="similarity">
    <text evidence="2 6">Belongs to the ABC-3 integral membrane protein family.</text>
</comment>
<dbReference type="EMBL" id="CP106982">
    <property type="protein sequence ID" value="UYF93766.1"/>
    <property type="molecule type" value="Genomic_DNA"/>
</dbReference>
<keyword evidence="5 7" id="KW-0472">Membrane</keyword>
<dbReference type="PANTHER" id="PTHR30477">
    <property type="entry name" value="ABC-TRANSPORTER METAL-BINDING PROTEIN"/>
    <property type="match status" value="1"/>
</dbReference>
<dbReference type="AlphaFoldDB" id="A0A059MU68"/>
<feature type="transmembrane region" description="Helical" evidence="7">
    <location>
        <begin position="105"/>
        <end position="125"/>
    </location>
</feature>
<keyword evidence="3 6" id="KW-0812">Transmembrane</keyword>
<sequence length="304" mass="30250">MSSKFTDAMGRMFDVQATVDLLQYDFVQQALLAGAILGLLAGVIGPLVISRQMAFSVHGTSELSLTGAAAALIIGVSVGLGAVLGAVVAAILFGVLGTRARERDSVIGVVMAFGLGLAVLLLWAYDGRTGAAFSLLTGQIVAPGGTGIALLAACAVGVIGTMLVIYRPLLFASTDPEVAAARGVPVRALSIVFAVLVGITAALGVQIVGALLVMALLITPAAAASRVAGGPLAATVLAVIFAEVSAVGGILLALAPGVPVSAFITAIAFVIYLVCRGIGAARTRRGTGRRAPAPAPDRAAAVTA</sequence>
<accession>N1M9Q4</accession>
<accession>A0A059MU68</accession>
<dbReference type="InterPro" id="IPR037294">
    <property type="entry name" value="ABC_BtuC-like"/>
</dbReference>
<dbReference type="Pfam" id="PF00950">
    <property type="entry name" value="ABC-3"/>
    <property type="match status" value="1"/>
</dbReference>
<dbReference type="Gene3D" id="1.10.3470.10">
    <property type="entry name" value="ABC transporter involved in vitamin B12 uptake, BtuC"/>
    <property type="match status" value="1"/>
</dbReference>
<dbReference type="EMBL" id="BLAH01000026">
    <property type="protein sequence ID" value="GES35602.1"/>
    <property type="molecule type" value="Genomic_DNA"/>
</dbReference>
<feature type="transmembrane region" description="Helical" evidence="7">
    <location>
        <begin position="30"/>
        <end position="49"/>
    </location>
</feature>
<feature type="transmembrane region" description="Helical" evidence="7">
    <location>
        <begin position="260"/>
        <end position="281"/>
    </location>
</feature>
<evidence type="ECO:0000313" key="8">
    <source>
        <dbReference type="EMBL" id="GES35602.1"/>
    </source>
</evidence>
<feature type="transmembrane region" description="Helical" evidence="7">
    <location>
        <begin position="231"/>
        <end position="254"/>
    </location>
</feature>
<dbReference type="Proteomes" id="UP001163947">
    <property type="component" value="Chromosome"/>
</dbReference>
<feature type="transmembrane region" description="Helical" evidence="7">
    <location>
        <begin position="70"/>
        <end position="93"/>
    </location>
</feature>
<evidence type="ECO:0000313" key="11">
    <source>
        <dbReference type="Proteomes" id="UP001163947"/>
    </source>
</evidence>
<reference evidence="8 10" key="1">
    <citation type="journal article" date="2018" name="Biodegradation">
        <title>1,4-Dioxane degradation characteristics of Rhodococcus aetherivorans JCM 14343.</title>
        <authorList>
            <person name="Inoue D."/>
            <person name="Tsunoda T."/>
            <person name="Yamamoto N."/>
            <person name="Ike M."/>
            <person name="Sei K."/>
        </authorList>
    </citation>
    <scope>NUCLEOTIDE SEQUENCE [LARGE SCALE GENOMIC DNA]</scope>
    <source>
        <strain evidence="8 10">JCM 14343</strain>
    </source>
</reference>
<comment type="subcellular location">
    <subcellularLocation>
        <location evidence="6">Cell membrane</location>
        <topology evidence="6">Multi-pass membrane protein</topology>
    </subcellularLocation>
    <subcellularLocation>
        <location evidence="1">Membrane</location>
        <topology evidence="1">Multi-pass membrane protein</topology>
    </subcellularLocation>
</comment>
<dbReference type="InterPro" id="IPR001626">
    <property type="entry name" value="ABC_TroCD"/>
</dbReference>
<dbReference type="KEGG" id="rav:AAT18_03660"/>